<evidence type="ECO:0000259" key="1">
    <source>
        <dbReference type="PROSITE" id="PS51471"/>
    </source>
</evidence>
<evidence type="ECO:0000313" key="3">
    <source>
        <dbReference type="Proteomes" id="UP001597094"/>
    </source>
</evidence>
<comment type="caution">
    <text evidence="2">The sequence shown here is derived from an EMBL/GenBank/DDBJ whole genome shotgun (WGS) entry which is preliminary data.</text>
</comment>
<evidence type="ECO:0000313" key="2">
    <source>
        <dbReference type="EMBL" id="MFD1185477.1"/>
    </source>
</evidence>
<dbReference type="EMBL" id="JBHTLD010000024">
    <property type="protein sequence ID" value="MFD1185477.1"/>
    <property type="molecule type" value="Genomic_DNA"/>
</dbReference>
<dbReference type="Proteomes" id="UP001597094">
    <property type="component" value="Unassembled WGS sequence"/>
</dbReference>
<dbReference type="InterPro" id="IPR005123">
    <property type="entry name" value="Oxoglu/Fe-dep_dioxygenase_dom"/>
</dbReference>
<dbReference type="SUPFAM" id="SSF51197">
    <property type="entry name" value="Clavaminate synthase-like"/>
    <property type="match status" value="1"/>
</dbReference>
<dbReference type="PANTHER" id="PTHR31573">
    <property type="entry name" value="ALPHA-KETOGLUTARATE-DEPENDENT DIOXYGENASE ALKB HOMOLOG 2"/>
    <property type="match status" value="1"/>
</dbReference>
<gene>
    <name evidence="2" type="ORF">ACFQ2O_04590</name>
</gene>
<feature type="domain" description="Fe2OG dioxygenase" evidence="1">
    <location>
        <begin position="123"/>
        <end position="222"/>
    </location>
</feature>
<keyword evidence="2" id="KW-0560">Oxidoreductase</keyword>
<proteinExistence type="predicted"/>
<dbReference type="PROSITE" id="PS51471">
    <property type="entry name" value="FE2OG_OXY"/>
    <property type="match status" value="1"/>
</dbReference>
<organism evidence="2 3">
    <name type="scientific">Pontibacter rugosus</name>
    <dbReference type="NCBI Taxonomy" id="1745966"/>
    <lineage>
        <taxon>Bacteria</taxon>
        <taxon>Pseudomonadati</taxon>
        <taxon>Bacteroidota</taxon>
        <taxon>Cytophagia</taxon>
        <taxon>Cytophagales</taxon>
        <taxon>Hymenobacteraceae</taxon>
        <taxon>Pontibacter</taxon>
    </lineage>
</organism>
<name>A0ABW3SLZ3_9BACT</name>
<dbReference type="PANTHER" id="PTHR31573:SF1">
    <property type="entry name" value="DNA OXIDATIVE DEMETHYLASE ALKBH2"/>
    <property type="match status" value="1"/>
</dbReference>
<dbReference type="InterPro" id="IPR037151">
    <property type="entry name" value="AlkB-like_sf"/>
</dbReference>
<dbReference type="Pfam" id="PF13532">
    <property type="entry name" value="2OG-FeII_Oxy_2"/>
    <property type="match status" value="1"/>
</dbReference>
<dbReference type="InterPro" id="IPR032852">
    <property type="entry name" value="ALKBH2"/>
</dbReference>
<keyword evidence="3" id="KW-1185">Reference proteome</keyword>
<dbReference type="GO" id="GO:0051213">
    <property type="term" value="F:dioxygenase activity"/>
    <property type="evidence" value="ECO:0007669"/>
    <property type="project" value="UniProtKB-KW"/>
</dbReference>
<dbReference type="Gene3D" id="2.60.120.590">
    <property type="entry name" value="Alpha-ketoglutarate-dependent dioxygenase AlkB-like"/>
    <property type="match status" value="1"/>
</dbReference>
<accession>A0ABW3SLZ3</accession>
<dbReference type="InterPro" id="IPR027450">
    <property type="entry name" value="AlkB-like"/>
</dbReference>
<reference evidence="3" key="1">
    <citation type="journal article" date="2019" name="Int. J. Syst. Evol. Microbiol.">
        <title>The Global Catalogue of Microorganisms (GCM) 10K type strain sequencing project: providing services to taxonomists for standard genome sequencing and annotation.</title>
        <authorList>
            <consortium name="The Broad Institute Genomics Platform"/>
            <consortium name="The Broad Institute Genome Sequencing Center for Infectious Disease"/>
            <person name="Wu L."/>
            <person name="Ma J."/>
        </authorList>
    </citation>
    <scope>NUCLEOTIDE SEQUENCE [LARGE SCALE GENOMIC DNA]</scope>
    <source>
        <strain evidence="3">JCM 31319</strain>
    </source>
</reference>
<keyword evidence="2" id="KW-0223">Dioxygenase</keyword>
<sequence>MSVKLVEGQFSILIRHQTKFDKSLMKEKGTTLHRLQLPDAEVYYSPHFYSSRESDLYLQELLEQVDWQQQSIKLFGKLQPMPRLTAWYGDKGYTYSGLDNKPQPWLPVLQKLREQVQEASGQKYNSVLLNLYRNGQDSMGWHSDDEPELGQEPSIASLSLGGERRFSFKHRTRKDVAPVRITLSHGSLLLMQGPTQHHWLHHIPKTAKDVQPRINLTFRHVNG</sequence>
<protein>
    <submittedName>
        <fullName evidence="2">Alpha-ketoglutarate-dependent dioxygenase AlkB family protein</fullName>
    </submittedName>
</protein>